<evidence type="ECO:0000256" key="2">
    <source>
        <dbReference type="SAM" id="MobiDB-lite"/>
    </source>
</evidence>
<reference evidence="3 4" key="1">
    <citation type="journal article" date="2014" name="Genome Biol. Evol.">
        <title>The secreted proteins of Achlya hypogyna and Thraustotheca clavata identify the ancestral oomycete secretome and reveal gene acquisitions by horizontal gene transfer.</title>
        <authorList>
            <person name="Misner I."/>
            <person name="Blouin N."/>
            <person name="Leonard G."/>
            <person name="Richards T.A."/>
            <person name="Lane C.E."/>
        </authorList>
    </citation>
    <scope>NUCLEOTIDE SEQUENCE [LARGE SCALE GENOMIC DNA]</scope>
    <source>
        <strain evidence="3 4">ATCC 48635</strain>
    </source>
</reference>
<accession>A0A1V9ZTH6</accession>
<dbReference type="OrthoDB" id="69018at2759"/>
<evidence type="ECO:0008006" key="5">
    <source>
        <dbReference type="Google" id="ProtNLM"/>
    </source>
</evidence>
<feature type="coiled-coil region" evidence="1">
    <location>
        <begin position="278"/>
        <end position="347"/>
    </location>
</feature>
<dbReference type="EMBL" id="JNBR01000010">
    <property type="protein sequence ID" value="OQS01294.1"/>
    <property type="molecule type" value="Genomic_DNA"/>
</dbReference>
<dbReference type="PANTHER" id="PTHR14240">
    <property type="entry name" value="RETINITIS PIGMENTOSA GTPASE REGULATOR-INTERACTING PROTEIN"/>
    <property type="match status" value="1"/>
</dbReference>
<dbReference type="PANTHER" id="PTHR14240:SF1">
    <property type="entry name" value="PROTEIN FANTOM-RELATED"/>
    <property type="match status" value="1"/>
</dbReference>
<sequence length="940" mass="103896">MEVSTWRDRWERLKEEHLQLKRLHNDTVLELKRTTTKLRSQARPNVADDPSQRAHRQIIEAENASLAARCRALELRLAKYQGGVRTSLEHQPSPKAAKKRKYKSTGSQTIEADRVTDAEAERMAIVHALRVRLHDLESNLTRLSHENTLLEEANAQLRETADASSDARRGSNQQLQAQTAVAQATLELQVTQAKYIDAQAQLAAHKTIQAQTTARLESLLAAEAVAQTELHRLRSVEAGVTAKESMILQLREDVCLLRQENLELHGLVDSLSSRPFNHDTLSETVQRLMVQTKELEEQNALWAAEHANEVQHGRVLAKANDNLKKQLKTLQSQLEAAAGTEAELQRELAHNRAIHDALQFRVTLLEQPTSEVLTTALTVATRRHCHPSTTDFLADDSHDSSVAALEAKLERLIQASAPTFLDVAKHERVANTYKELNDELSQQLASAEGQWASQLAQLKDELAKARAEKNALQRTLDGVRAASAQMRYPAFVQKEAPATTGANEPLNELQLELDNLELPVADENAAWVIVIDYGAFESQVTPVRKATAPPLHFTTTFPTVIDGTFFASAHVRFELHRLGGVPQTLHAAATLGLESLFQSATGRMPRTDVLFIHPLLGTHVATLTITATLAAPVNELFAVEKLPAVVLPSRTPVPTHSIEIGLVSLYTDAMALALLELHPLGACVLEYSFFGYARVRSPVFDVCSRGFTPLGPCCQRHFVLSGSATDARLQMCSLAVSLLAQDGRRLGTASVALAPLVVSPTGTKRPRGAHAIVGSFDVLLRDTVVGRLGVHVRWSLPPTAPDAPWQTSWWSALRFQFLEGSPNTVNVAAVVFVLTAHECFRGLRDQIWARRRMPAQPIEEQLGRVGYGEVTAYLESLAQATQATGAHLLLDVVWTASWLAVEADVCAYWRPRRHRLQTVFSPHATTMDWESFQSTLQHAM</sequence>
<dbReference type="STRING" id="1202772.A0A1V9ZTH6"/>
<dbReference type="Proteomes" id="UP000243579">
    <property type="component" value="Unassembled WGS sequence"/>
</dbReference>
<dbReference type="GO" id="GO:0035869">
    <property type="term" value="C:ciliary transition zone"/>
    <property type="evidence" value="ECO:0007669"/>
    <property type="project" value="TreeGrafter"/>
</dbReference>
<dbReference type="InterPro" id="IPR031139">
    <property type="entry name" value="RPGRIP1_fam"/>
</dbReference>
<proteinExistence type="predicted"/>
<feature type="region of interest" description="Disordered" evidence="2">
    <location>
        <begin position="84"/>
        <end position="111"/>
    </location>
</feature>
<keyword evidence="4" id="KW-1185">Reference proteome</keyword>
<keyword evidence="1" id="KW-0175">Coiled coil</keyword>
<evidence type="ECO:0000256" key="1">
    <source>
        <dbReference type="SAM" id="Coils"/>
    </source>
</evidence>
<dbReference type="AlphaFoldDB" id="A0A1V9ZTH6"/>
<name>A0A1V9ZTH6_ACHHY</name>
<feature type="coiled-coil region" evidence="1">
    <location>
        <begin position="126"/>
        <end position="160"/>
    </location>
</feature>
<evidence type="ECO:0000313" key="3">
    <source>
        <dbReference type="EMBL" id="OQS01294.1"/>
    </source>
</evidence>
<dbReference type="InterPro" id="IPR035892">
    <property type="entry name" value="C2_domain_sf"/>
</dbReference>
<dbReference type="Gene3D" id="2.60.40.150">
    <property type="entry name" value="C2 domain"/>
    <property type="match status" value="1"/>
</dbReference>
<feature type="coiled-coil region" evidence="1">
    <location>
        <begin position="423"/>
        <end position="482"/>
    </location>
</feature>
<gene>
    <name evidence="3" type="ORF">ACHHYP_01384</name>
</gene>
<protein>
    <recommendedName>
        <fullName evidence="5">RPGR-interacting protein 1 first C2 domain-containing protein</fullName>
    </recommendedName>
</protein>
<evidence type="ECO:0000313" key="4">
    <source>
        <dbReference type="Proteomes" id="UP000243579"/>
    </source>
</evidence>
<organism evidence="3 4">
    <name type="scientific">Achlya hypogyna</name>
    <name type="common">Oomycete</name>
    <name type="synonym">Protoachlya hypogyna</name>
    <dbReference type="NCBI Taxonomy" id="1202772"/>
    <lineage>
        <taxon>Eukaryota</taxon>
        <taxon>Sar</taxon>
        <taxon>Stramenopiles</taxon>
        <taxon>Oomycota</taxon>
        <taxon>Saprolegniomycetes</taxon>
        <taxon>Saprolegniales</taxon>
        <taxon>Achlyaceae</taxon>
        <taxon>Achlya</taxon>
    </lineage>
</organism>
<dbReference type="GO" id="GO:1905515">
    <property type="term" value="P:non-motile cilium assembly"/>
    <property type="evidence" value="ECO:0007669"/>
    <property type="project" value="TreeGrafter"/>
</dbReference>
<comment type="caution">
    <text evidence="3">The sequence shown here is derived from an EMBL/GenBank/DDBJ whole genome shotgun (WGS) entry which is preliminary data.</text>
</comment>